<dbReference type="GO" id="GO:0043138">
    <property type="term" value="F:3'-5' DNA helicase activity"/>
    <property type="evidence" value="ECO:0007669"/>
    <property type="project" value="UniProtKB-EC"/>
</dbReference>
<dbReference type="Gene3D" id="3.40.50.300">
    <property type="entry name" value="P-loop containing nucleotide triphosphate hydrolases"/>
    <property type="match status" value="2"/>
</dbReference>
<dbReference type="AlphaFoldDB" id="A0A2R7Y8P2"/>
<feature type="domain" description="Helicase HerA central" evidence="5">
    <location>
        <begin position="130"/>
        <end position="327"/>
    </location>
</feature>
<evidence type="ECO:0000313" key="6">
    <source>
        <dbReference type="EMBL" id="PUA33767.1"/>
    </source>
</evidence>
<dbReference type="Pfam" id="PF01935">
    <property type="entry name" value="DUF87"/>
    <property type="match status" value="1"/>
</dbReference>
<organism evidence="6 7">
    <name type="scientific">Candidatus Terraquivivens tikiterensis</name>
    <dbReference type="NCBI Taxonomy" id="1980982"/>
    <lineage>
        <taxon>Archaea</taxon>
        <taxon>Nitrososphaerota</taxon>
        <taxon>Candidatus Wolframiiraptoraceae</taxon>
        <taxon>Candidatus Terraquivivens</taxon>
    </lineage>
</organism>
<comment type="similarity">
    <text evidence="1">Belongs to the HerA family.</text>
</comment>
<dbReference type="InterPro" id="IPR008571">
    <property type="entry name" value="HerA-like"/>
</dbReference>
<evidence type="ECO:0000256" key="3">
    <source>
        <dbReference type="ARBA" id="ARBA00048954"/>
    </source>
</evidence>
<dbReference type="InterPro" id="IPR027417">
    <property type="entry name" value="P-loop_NTPase"/>
</dbReference>
<dbReference type="PANTHER" id="PTHR42957">
    <property type="entry name" value="HELICASE MJ1565-RELATED"/>
    <property type="match status" value="1"/>
</dbReference>
<evidence type="ECO:0000256" key="2">
    <source>
        <dbReference type="ARBA" id="ARBA00034617"/>
    </source>
</evidence>
<dbReference type="EMBL" id="NDWU01000004">
    <property type="protein sequence ID" value="PUA33767.1"/>
    <property type="molecule type" value="Genomic_DNA"/>
</dbReference>
<evidence type="ECO:0000259" key="5">
    <source>
        <dbReference type="Pfam" id="PF01935"/>
    </source>
</evidence>
<dbReference type="InterPro" id="IPR002789">
    <property type="entry name" value="HerA_central"/>
</dbReference>
<comment type="caution">
    <text evidence="6">The sequence shown here is derived from an EMBL/GenBank/DDBJ whole genome shotgun (WGS) entry which is preliminary data.</text>
</comment>
<evidence type="ECO:0000256" key="4">
    <source>
        <dbReference type="ARBA" id="ARBA00048988"/>
    </source>
</evidence>
<evidence type="ECO:0000256" key="1">
    <source>
        <dbReference type="ARBA" id="ARBA00007816"/>
    </source>
</evidence>
<accession>A0A2R7Y8P2</accession>
<gene>
    <name evidence="6" type="ORF">B9J98_02155</name>
</gene>
<protein>
    <recommendedName>
        <fullName evidence="5">Helicase HerA central domain-containing protein</fullName>
    </recommendedName>
</protein>
<comment type="catalytic activity">
    <reaction evidence="2">
        <text>Couples ATP hydrolysis with the unwinding of duplex DNA by translocating in the 3'-5' direction.</text>
        <dbReference type="EC" id="5.6.2.4"/>
    </reaction>
</comment>
<sequence length="493" mass="54649">MVEVGIVVGEATPERIRFFTKDAVRVGEFVVADTEDGQVLYLVEASRLESKLLSRAGDYITATEAKEASKANPRDTVRYCVARAIGLVRGVLEGRRVYPTLPPEPGSPVFLAEDDLLRRIFHNDSREWAVVGRLLRREGVAVSVNLNKVASRHLAILAATGKGKSNLLALIAKRIAEKNGTMVVLDYHAEYGNLRVKKAKFINPRINPRRLDSEELAEMLEIRPDATKQREVLRRAYTKQVARSPNFWEALKENVQNIGEVDHQTRSTAERVLEIIDRGLATKGNIFDTEAESPLALIEPNRINVLDLSEFTETQAQIIVAHYLAEILNDRKNATLGRSARFRSPVVVAVEEAHTFLPQEKRSKCSDVLARIAREGRKFGVSLILVSQRPCKLDADVVSQMGSFAISGLTHPRDQSFVMEVTDEVSTELGASLPSLNTGEMILAGQWVTVPALVKVDLVEEKLLGKDLDAIGMWAEEAGMGRKAVSTEELIKL</sequence>
<evidence type="ECO:0000313" key="7">
    <source>
        <dbReference type="Proteomes" id="UP000244066"/>
    </source>
</evidence>
<dbReference type="PANTHER" id="PTHR42957:SF1">
    <property type="entry name" value="HELICASE MJ1565-RELATED"/>
    <property type="match status" value="1"/>
</dbReference>
<proteinExistence type="inferred from homology"/>
<reference evidence="6 7" key="1">
    <citation type="submission" date="2017-04" db="EMBL/GenBank/DDBJ databases">
        <title>Draft Aigarchaeota genome from a New Zealand hot spring.</title>
        <authorList>
            <person name="Reysenbach A.-L."/>
            <person name="Donaho J.A."/>
            <person name="Gerhart J."/>
            <person name="Kelley J.F."/>
            <person name="Kouba K."/>
            <person name="Podar M."/>
            <person name="Stott M."/>
        </authorList>
    </citation>
    <scope>NUCLEOTIDE SEQUENCE [LARGE SCALE GENOMIC DNA]</scope>
    <source>
        <strain evidence="6">NZ13_MG1</strain>
    </source>
</reference>
<dbReference type="SUPFAM" id="SSF52540">
    <property type="entry name" value="P-loop containing nucleoside triphosphate hydrolases"/>
    <property type="match status" value="1"/>
</dbReference>
<dbReference type="Proteomes" id="UP000244066">
    <property type="component" value="Unassembled WGS sequence"/>
</dbReference>
<comment type="catalytic activity">
    <reaction evidence="4">
        <text>ATP + H2O = ADP + phosphate + H(+)</text>
        <dbReference type="Rhea" id="RHEA:13065"/>
        <dbReference type="ChEBI" id="CHEBI:15377"/>
        <dbReference type="ChEBI" id="CHEBI:15378"/>
        <dbReference type="ChEBI" id="CHEBI:30616"/>
        <dbReference type="ChEBI" id="CHEBI:43474"/>
        <dbReference type="ChEBI" id="CHEBI:456216"/>
        <dbReference type="EC" id="5.6.2.4"/>
    </reaction>
</comment>
<name>A0A2R7Y8P2_9ARCH</name>
<dbReference type="GO" id="GO:0043139">
    <property type="term" value="F:5'-3' DNA helicase activity"/>
    <property type="evidence" value="ECO:0007669"/>
    <property type="project" value="UniProtKB-EC"/>
</dbReference>
<comment type="catalytic activity">
    <reaction evidence="3">
        <text>ATP + H2O = ADP + phosphate + H(+)</text>
        <dbReference type="Rhea" id="RHEA:13065"/>
        <dbReference type="ChEBI" id="CHEBI:15377"/>
        <dbReference type="ChEBI" id="CHEBI:15378"/>
        <dbReference type="ChEBI" id="CHEBI:30616"/>
        <dbReference type="ChEBI" id="CHEBI:43474"/>
        <dbReference type="ChEBI" id="CHEBI:456216"/>
        <dbReference type="EC" id="5.6.2.3"/>
    </reaction>
</comment>